<evidence type="ECO:0000256" key="15">
    <source>
        <dbReference type="SAM" id="MobiDB-lite"/>
    </source>
</evidence>
<dbReference type="PANTHER" id="PTHR11630">
    <property type="entry name" value="DNA REPLICATION LICENSING FACTOR MCM FAMILY MEMBER"/>
    <property type="match status" value="1"/>
</dbReference>
<evidence type="ECO:0000256" key="11">
    <source>
        <dbReference type="ARBA" id="ARBA00023242"/>
    </source>
</evidence>
<dbReference type="CDD" id="cd22247">
    <property type="entry name" value="MCM8_WHD"/>
    <property type="match status" value="1"/>
</dbReference>
<evidence type="ECO:0000256" key="1">
    <source>
        <dbReference type="ARBA" id="ARBA00004123"/>
    </source>
</evidence>
<dbReference type="SUPFAM" id="SSF50249">
    <property type="entry name" value="Nucleic acid-binding proteins"/>
    <property type="match status" value="1"/>
</dbReference>
<dbReference type="GO" id="GO:0043596">
    <property type="term" value="C:nuclear replication fork"/>
    <property type="evidence" value="ECO:0007669"/>
    <property type="project" value="UniProtKB-ARBA"/>
</dbReference>
<dbReference type="GO" id="GO:0006279">
    <property type="term" value="P:premeiotic DNA replication"/>
    <property type="evidence" value="ECO:0007669"/>
    <property type="project" value="UniProtKB-ARBA"/>
</dbReference>
<accession>A0A4P9ZQB9</accession>
<feature type="region of interest" description="Disordered" evidence="15">
    <location>
        <begin position="435"/>
        <end position="456"/>
    </location>
</feature>
<evidence type="ECO:0000256" key="4">
    <source>
        <dbReference type="ARBA" id="ARBA00022741"/>
    </source>
</evidence>
<feature type="domain" description="MCM C-terminal AAA(+) ATPase" evidence="16">
    <location>
        <begin position="216"/>
        <end position="425"/>
    </location>
</feature>
<dbReference type="GO" id="GO:0016787">
    <property type="term" value="F:hydrolase activity"/>
    <property type="evidence" value="ECO:0007669"/>
    <property type="project" value="UniProtKB-KW"/>
</dbReference>
<dbReference type="EMBL" id="ML002861">
    <property type="protein sequence ID" value="RKP35475.1"/>
    <property type="molecule type" value="Genomic_DNA"/>
</dbReference>
<name>A0A4P9ZQB9_9FUNG</name>
<proteinExistence type="inferred from homology"/>
<dbReference type="Gene3D" id="2.40.50.140">
    <property type="entry name" value="Nucleic acid-binding proteins"/>
    <property type="match status" value="1"/>
</dbReference>
<dbReference type="GO" id="GO:0017116">
    <property type="term" value="F:single-stranded DNA helicase activity"/>
    <property type="evidence" value="ECO:0007669"/>
    <property type="project" value="TreeGrafter"/>
</dbReference>
<dbReference type="FunFam" id="2.20.28.10:FF:000007">
    <property type="entry name" value="DNA helicase MCM8 isoform X1"/>
    <property type="match status" value="1"/>
</dbReference>
<comment type="similarity">
    <text evidence="2 14">Belongs to the MCM family.</text>
</comment>
<dbReference type="GO" id="GO:0005656">
    <property type="term" value="C:nuclear pre-replicative complex"/>
    <property type="evidence" value="ECO:0007669"/>
    <property type="project" value="UniProtKB-ARBA"/>
</dbReference>
<dbReference type="AlphaFoldDB" id="A0A4P9ZQB9"/>
<evidence type="ECO:0000256" key="13">
    <source>
        <dbReference type="ARBA" id="ARBA00047995"/>
    </source>
</evidence>
<dbReference type="GO" id="GO:0003697">
    <property type="term" value="F:single-stranded DNA binding"/>
    <property type="evidence" value="ECO:0007669"/>
    <property type="project" value="TreeGrafter"/>
</dbReference>
<evidence type="ECO:0000256" key="5">
    <source>
        <dbReference type="ARBA" id="ARBA00022763"/>
    </source>
</evidence>
<dbReference type="Pfam" id="PF17855">
    <property type="entry name" value="MCM_lid"/>
    <property type="match status" value="1"/>
</dbReference>
<dbReference type="InterPro" id="IPR056875">
    <property type="entry name" value="MCM8/REC_WHD"/>
</dbReference>
<dbReference type="InterPro" id="IPR041562">
    <property type="entry name" value="MCM_lid"/>
</dbReference>
<evidence type="ECO:0000256" key="7">
    <source>
        <dbReference type="ARBA" id="ARBA00022806"/>
    </source>
</evidence>
<keyword evidence="9 14" id="KW-0238">DNA-binding</keyword>
<dbReference type="Gene3D" id="3.40.50.300">
    <property type="entry name" value="P-loop containing nucleotide triphosphate hydrolases"/>
    <property type="match status" value="1"/>
</dbReference>
<dbReference type="Gene3D" id="2.20.28.10">
    <property type="match status" value="1"/>
</dbReference>
<keyword evidence="5" id="KW-0227">DNA damage</keyword>
<dbReference type="SMART" id="SM00382">
    <property type="entry name" value="AAA"/>
    <property type="match status" value="1"/>
</dbReference>
<feature type="compositionally biased region" description="Polar residues" evidence="15">
    <location>
        <begin position="435"/>
        <end position="452"/>
    </location>
</feature>
<evidence type="ECO:0000256" key="2">
    <source>
        <dbReference type="ARBA" id="ARBA00008010"/>
    </source>
</evidence>
<dbReference type="InterPro" id="IPR033762">
    <property type="entry name" value="MCM_OB"/>
</dbReference>
<evidence type="ECO:0000313" key="17">
    <source>
        <dbReference type="EMBL" id="RKP35475.1"/>
    </source>
</evidence>
<evidence type="ECO:0000256" key="8">
    <source>
        <dbReference type="ARBA" id="ARBA00022840"/>
    </source>
</evidence>
<dbReference type="InterPro" id="IPR001208">
    <property type="entry name" value="MCM_dom"/>
</dbReference>
<dbReference type="GO" id="GO:0042555">
    <property type="term" value="C:MCM complex"/>
    <property type="evidence" value="ECO:0007669"/>
    <property type="project" value="UniProtKB-ARBA"/>
</dbReference>
<dbReference type="Pfam" id="PF00493">
    <property type="entry name" value="MCM"/>
    <property type="match status" value="1"/>
</dbReference>
<organism evidence="17 18">
    <name type="scientific">Dimargaris cristalligena</name>
    <dbReference type="NCBI Taxonomy" id="215637"/>
    <lineage>
        <taxon>Eukaryota</taxon>
        <taxon>Fungi</taxon>
        <taxon>Fungi incertae sedis</taxon>
        <taxon>Zoopagomycota</taxon>
        <taxon>Kickxellomycotina</taxon>
        <taxon>Dimargaritomycetes</taxon>
        <taxon>Dimargaritales</taxon>
        <taxon>Dimargaritaceae</taxon>
        <taxon>Dimargaris</taxon>
    </lineage>
</organism>
<dbReference type="InterPro" id="IPR012340">
    <property type="entry name" value="NA-bd_OB-fold"/>
</dbReference>
<comment type="catalytic activity">
    <reaction evidence="13">
        <text>ATP + H2O = ADP + phosphate + H(+)</text>
        <dbReference type="Rhea" id="RHEA:13065"/>
        <dbReference type="ChEBI" id="CHEBI:15377"/>
        <dbReference type="ChEBI" id="CHEBI:15378"/>
        <dbReference type="ChEBI" id="CHEBI:30616"/>
        <dbReference type="ChEBI" id="CHEBI:43474"/>
        <dbReference type="ChEBI" id="CHEBI:456216"/>
        <dbReference type="EC" id="3.6.4.12"/>
    </reaction>
</comment>
<dbReference type="CDD" id="cd17759">
    <property type="entry name" value="MCM8"/>
    <property type="match status" value="1"/>
</dbReference>
<keyword evidence="11" id="KW-0539">Nucleus</keyword>
<evidence type="ECO:0000256" key="3">
    <source>
        <dbReference type="ARBA" id="ARBA00012551"/>
    </source>
</evidence>
<dbReference type="SMART" id="SM00350">
    <property type="entry name" value="MCM"/>
    <property type="match status" value="1"/>
</dbReference>
<evidence type="ECO:0000313" key="18">
    <source>
        <dbReference type="Proteomes" id="UP000268162"/>
    </source>
</evidence>
<reference evidence="18" key="1">
    <citation type="journal article" date="2018" name="Nat. Microbiol.">
        <title>Leveraging single-cell genomics to expand the fungal tree of life.</title>
        <authorList>
            <person name="Ahrendt S.R."/>
            <person name="Quandt C.A."/>
            <person name="Ciobanu D."/>
            <person name="Clum A."/>
            <person name="Salamov A."/>
            <person name="Andreopoulos B."/>
            <person name="Cheng J.F."/>
            <person name="Woyke T."/>
            <person name="Pelin A."/>
            <person name="Henrissat B."/>
            <person name="Reynolds N.K."/>
            <person name="Benny G.L."/>
            <person name="Smith M.E."/>
            <person name="James T.Y."/>
            <person name="Grigoriev I.V."/>
        </authorList>
    </citation>
    <scope>NUCLEOTIDE SEQUENCE [LARGE SCALE GENOMIC DNA]</scope>
    <source>
        <strain evidence="18">RSA 468</strain>
    </source>
</reference>
<keyword evidence="7" id="KW-0347">Helicase</keyword>
<gene>
    <name evidence="17" type="ORF">BJ085DRAFT_20170</name>
</gene>
<evidence type="ECO:0000256" key="10">
    <source>
        <dbReference type="ARBA" id="ARBA00023204"/>
    </source>
</evidence>
<dbReference type="InterPro" id="IPR027417">
    <property type="entry name" value="P-loop_NTPase"/>
</dbReference>
<dbReference type="GO" id="GO:0031261">
    <property type="term" value="C:DNA replication preinitiation complex"/>
    <property type="evidence" value="ECO:0007669"/>
    <property type="project" value="UniProtKB-ARBA"/>
</dbReference>
<evidence type="ECO:0000256" key="9">
    <source>
        <dbReference type="ARBA" id="ARBA00023125"/>
    </source>
</evidence>
<keyword evidence="10" id="KW-0234">DNA repair</keyword>
<dbReference type="Proteomes" id="UP000268162">
    <property type="component" value="Unassembled WGS sequence"/>
</dbReference>
<keyword evidence="4 14" id="KW-0547">Nucleotide-binding</keyword>
<protein>
    <recommendedName>
        <fullName evidence="3">DNA helicase</fullName>
        <ecNumber evidence="3">3.6.4.12</ecNumber>
    </recommendedName>
    <alternativeName>
        <fullName evidence="12">Minichromosome maintenance 8</fullName>
    </alternativeName>
</protein>
<dbReference type="InterPro" id="IPR003593">
    <property type="entry name" value="AAA+_ATPase"/>
</dbReference>
<feature type="non-terminal residue" evidence="17">
    <location>
        <position position="1"/>
    </location>
</feature>
<sequence>VRLVHYEPITPLKSLKSNLVGKFAELVRTSLVKPLLTQISFKCASCSRRQTLKAHDGKYIKPAKCTTPGCKTREFFPERGTQGDTQTVDWQKIRIQEKFADDRLDSGRVPRTVECELTHDLVDAVLPGDVVNCTGVVKVLQANDMGPSRGKSQNAMYMLYLDVVSISRVGGSPTAGGSQGSSGEHDTGNDTSSKDAIQFNHKDLQFIRELFKEPQLFRLIVNSFCPTIYGNELIKAGILLCQFGGKRRTFQDGKNHIPIRSDPHILVVGDPGMGKSQMLNAAVNVAPRGVYVCGSSGTSACGLTVTICKDSATGDFALEAGALVLGDQGCCCIDEFDKMSSDHNALLEAMEQQSISIAKAGIVCSLPARTSVIAAANPVGGHYNKSKTVSENLKMGSALLSRFDLIFIMLDKPNLQRDQFLSEHIMNIHSAANDTKETYNSQSNPTPSQLPASQGDARALFDASDNPSPLLAKVRLNRGEQLDLVPAPLLRKYIAYARKYVQPVLSPEACTTLQDFYLTLRNKRQAVDSTPITTRQLESLIRLAEARARMELRELVTQEDAMDIVHLMQYSLFEAFEDGVGDLDFSRSQMGTGMSRRAEPKRFISHLQKMVDETYNSTFTYQQLYQAAQVINLQYDDFQDFVDSLNNQNYLLKIRAKVYRLTTSCM</sequence>
<keyword evidence="6" id="KW-0378">Hydrolase</keyword>
<evidence type="ECO:0000256" key="12">
    <source>
        <dbReference type="ARBA" id="ARBA00042306"/>
    </source>
</evidence>
<evidence type="ECO:0000256" key="6">
    <source>
        <dbReference type="ARBA" id="ARBA00022801"/>
    </source>
</evidence>
<feature type="region of interest" description="Disordered" evidence="15">
    <location>
        <begin position="171"/>
        <end position="194"/>
    </location>
</feature>
<dbReference type="GO" id="GO:0005524">
    <property type="term" value="F:ATP binding"/>
    <property type="evidence" value="ECO:0007669"/>
    <property type="project" value="UniProtKB-KW"/>
</dbReference>
<comment type="subcellular location">
    <subcellularLocation>
        <location evidence="1">Nucleus</location>
    </subcellularLocation>
</comment>
<evidence type="ECO:0000256" key="14">
    <source>
        <dbReference type="RuleBase" id="RU004070"/>
    </source>
</evidence>
<dbReference type="STRING" id="215637.A0A4P9ZQB9"/>
<dbReference type="Pfam" id="PF25051">
    <property type="entry name" value="WHD_MCM8"/>
    <property type="match status" value="1"/>
</dbReference>
<dbReference type="EC" id="3.6.4.12" evidence="3"/>
<dbReference type="Pfam" id="PF17207">
    <property type="entry name" value="MCM_OB"/>
    <property type="match status" value="1"/>
</dbReference>
<dbReference type="InterPro" id="IPR031327">
    <property type="entry name" value="MCM"/>
</dbReference>
<dbReference type="PANTHER" id="PTHR11630:SF47">
    <property type="entry name" value="DNA HELICASE MCM8"/>
    <property type="match status" value="1"/>
</dbReference>
<dbReference type="PROSITE" id="PS50051">
    <property type="entry name" value="MCM_2"/>
    <property type="match status" value="1"/>
</dbReference>
<dbReference type="SUPFAM" id="SSF52540">
    <property type="entry name" value="P-loop containing nucleoside triphosphate hydrolases"/>
    <property type="match status" value="1"/>
</dbReference>
<keyword evidence="8 14" id="KW-0067">ATP-binding</keyword>
<dbReference type="GO" id="GO:0000724">
    <property type="term" value="P:double-strand break repair via homologous recombination"/>
    <property type="evidence" value="ECO:0007669"/>
    <property type="project" value="UniProtKB-ARBA"/>
</dbReference>
<evidence type="ECO:0000259" key="16">
    <source>
        <dbReference type="PROSITE" id="PS50051"/>
    </source>
</evidence>
<dbReference type="PRINTS" id="PR01657">
    <property type="entry name" value="MCMFAMILY"/>
</dbReference>
<keyword evidence="18" id="KW-1185">Reference proteome</keyword>